<accession>A0A2U3DVS6</accession>
<evidence type="ECO:0000313" key="2">
    <source>
        <dbReference type="EMBL" id="PWI66349.1"/>
    </source>
</evidence>
<dbReference type="AlphaFoldDB" id="A0A2U3DVS6"/>
<evidence type="ECO:0000313" key="3">
    <source>
        <dbReference type="Proteomes" id="UP000245956"/>
    </source>
</evidence>
<comment type="caution">
    <text evidence="2">The sequence shown here is derived from an EMBL/GenBank/DDBJ whole genome shotgun (WGS) entry which is preliminary data.</text>
</comment>
<organism evidence="2 3">
    <name type="scientific">Purpureocillium lilacinum</name>
    <name type="common">Paecilomyces lilacinus</name>
    <dbReference type="NCBI Taxonomy" id="33203"/>
    <lineage>
        <taxon>Eukaryota</taxon>
        <taxon>Fungi</taxon>
        <taxon>Dikarya</taxon>
        <taxon>Ascomycota</taxon>
        <taxon>Pezizomycotina</taxon>
        <taxon>Sordariomycetes</taxon>
        <taxon>Hypocreomycetidae</taxon>
        <taxon>Hypocreales</taxon>
        <taxon>Ophiocordycipitaceae</taxon>
        <taxon>Purpureocillium</taxon>
    </lineage>
</organism>
<feature type="region of interest" description="Disordered" evidence="1">
    <location>
        <begin position="471"/>
        <end position="528"/>
    </location>
</feature>
<dbReference type="Proteomes" id="UP000245956">
    <property type="component" value="Unassembled WGS sequence"/>
</dbReference>
<feature type="region of interest" description="Disordered" evidence="1">
    <location>
        <begin position="310"/>
        <end position="363"/>
    </location>
</feature>
<evidence type="ECO:0000256" key="1">
    <source>
        <dbReference type="SAM" id="MobiDB-lite"/>
    </source>
</evidence>
<feature type="region of interest" description="Disordered" evidence="1">
    <location>
        <begin position="1"/>
        <end position="70"/>
    </location>
</feature>
<name>A0A2U3DVS6_PURLI</name>
<dbReference type="EMBL" id="LCWV01000025">
    <property type="protein sequence ID" value="PWI66349.1"/>
    <property type="molecule type" value="Genomic_DNA"/>
</dbReference>
<gene>
    <name evidence="2" type="ORF">PCL_05047</name>
</gene>
<feature type="region of interest" description="Disordered" evidence="1">
    <location>
        <begin position="579"/>
        <end position="603"/>
    </location>
</feature>
<sequence>MEGLKACFAAPSPTTSTTSDKSQCRPIRRSRRPRLREGHQCGRCSHPGAMRQSLGSHADTSTGRGWHGAATGGGGTRLACWVDGMGWDGMWDGMGTGYLHAHTRTHTHTHTPHHTRCDVLTYLVDAPSLRLHDGEHGEEPGGQGGARRLASLLSALSLSLSLSLCARNNSSTPQATADKEPSAVSSCSRARPVTLPRAKRGLSSGLNKPIHSHRWAPRPPAGHPGAGPGRHRPMRPSPASPCLSACPSGSYCTARHCVNNLTKVGARQGVSSSPASLHCAAQAGPDSSRMAPACPPAPLLRSSRRFNVPSPARLPCPHGHRARQSPRLTDQAGQCRSRLDTSLLRPSRGRGSGGPWQQHEQEQRIIHPRVRPPPAHKLCPPRLSVGWMPVRGSISSLTRSSGKQMAARGPSPQAGLGWSSVASPPWGRIPGPSPHLTSPQGAHCRIRAAAARLLPLAQPVLRERARAPGRIADGVANRSRVVHPRSSPETGERTTSSGSRSAAGQWCPRRPSQSRPFSPAKAGVTNATSGEREKVCVPACLPASVCVCAHSACARACASDWRGFRTVVCARSLTLSHSAEHERRKQVRHEDRMPPRPAQDKQRAQLRHGQLGSSDSVSWRCDWAQTTAEPLVMGRAHAFASSSRTRSLAGPSGVANPTYLPAWTRYCPLVGSVDANSSFLGLAALTLSTDWPGAGLWLALSSRLHHGKLILSCLSGRRSSHRIERRRRSRFGANSRSAAHDSASSCLHGAFVWAFGQSKIPASRSSGGTRRTTASAHVNGGVEGSLVSMQLLAGARYESEVNDHHGYFAPRLALVLADSSRLRRRGCIFSSVTAAGRPHPRQRLRSHVASRGQIRTTATGLGRHSCEAPVGLCWRRTHINEWRGMCARCIQRRTLVRDSAGRMMSHDARAVGDILGWPRAMARKVGSLAMSQAQGNSVRRPGSPWLGCAQWRAQS</sequence>
<feature type="region of interest" description="Disordered" evidence="1">
    <location>
        <begin position="169"/>
        <end position="236"/>
    </location>
</feature>
<protein>
    <submittedName>
        <fullName evidence="2">Uncharacterized protein</fullName>
    </submittedName>
</protein>
<reference evidence="2 3" key="1">
    <citation type="journal article" date="2016" name="Front. Microbiol.">
        <title>Genome and transcriptome sequences reveal the specific parasitism of the nematophagous Purpureocillium lilacinum 36-1.</title>
        <authorList>
            <person name="Xie J."/>
            <person name="Li S."/>
            <person name="Mo C."/>
            <person name="Xiao X."/>
            <person name="Peng D."/>
            <person name="Wang G."/>
            <person name="Xiao Y."/>
        </authorList>
    </citation>
    <scope>NUCLEOTIDE SEQUENCE [LARGE SCALE GENOMIC DNA]</scope>
    <source>
        <strain evidence="2 3">36-1</strain>
    </source>
</reference>
<feature type="compositionally biased region" description="Low complexity" evidence="1">
    <location>
        <begin position="485"/>
        <end position="519"/>
    </location>
</feature>
<proteinExistence type="predicted"/>